<keyword evidence="1" id="KW-1133">Transmembrane helix</keyword>
<accession>A0A6G1KY91</accession>
<dbReference type="PANTHER" id="PTHR33973:SF4">
    <property type="entry name" value="OS07G0153300 PROTEIN"/>
    <property type="match status" value="1"/>
</dbReference>
<keyword evidence="1" id="KW-0472">Membrane</keyword>
<feature type="transmembrane region" description="Helical" evidence="1">
    <location>
        <begin position="12"/>
        <end position="29"/>
    </location>
</feature>
<evidence type="ECO:0000313" key="3">
    <source>
        <dbReference type="Proteomes" id="UP000799436"/>
    </source>
</evidence>
<feature type="transmembrane region" description="Helical" evidence="1">
    <location>
        <begin position="571"/>
        <end position="597"/>
    </location>
</feature>
<organism evidence="2 3">
    <name type="scientific">Teratosphaeria nubilosa</name>
    <dbReference type="NCBI Taxonomy" id="161662"/>
    <lineage>
        <taxon>Eukaryota</taxon>
        <taxon>Fungi</taxon>
        <taxon>Dikarya</taxon>
        <taxon>Ascomycota</taxon>
        <taxon>Pezizomycotina</taxon>
        <taxon>Dothideomycetes</taxon>
        <taxon>Dothideomycetidae</taxon>
        <taxon>Mycosphaerellales</taxon>
        <taxon>Teratosphaeriaceae</taxon>
        <taxon>Teratosphaeria</taxon>
    </lineage>
</organism>
<dbReference type="Pfam" id="PF07103">
    <property type="entry name" value="DUF1365"/>
    <property type="match status" value="1"/>
</dbReference>
<dbReference type="OrthoDB" id="3340520at2759"/>
<gene>
    <name evidence="2" type="ORF">EJ03DRAFT_279708</name>
</gene>
<evidence type="ECO:0000313" key="2">
    <source>
        <dbReference type="EMBL" id="KAF2765595.1"/>
    </source>
</evidence>
<reference evidence="2" key="1">
    <citation type="journal article" date="2020" name="Stud. Mycol.">
        <title>101 Dothideomycetes genomes: a test case for predicting lifestyles and emergence of pathogens.</title>
        <authorList>
            <person name="Haridas S."/>
            <person name="Albert R."/>
            <person name="Binder M."/>
            <person name="Bloem J."/>
            <person name="Labutti K."/>
            <person name="Salamov A."/>
            <person name="Andreopoulos B."/>
            <person name="Baker S."/>
            <person name="Barry K."/>
            <person name="Bills G."/>
            <person name="Bluhm B."/>
            <person name="Cannon C."/>
            <person name="Castanera R."/>
            <person name="Culley D."/>
            <person name="Daum C."/>
            <person name="Ezra D."/>
            <person name="Gonzalez J."/>
            <person name="Henrissat B."/>
            <person name="Kuo A."/>
            <person name="Liang C."/>
            <person name="Lipzen A."/>
            <person name="Lutzoni F."/>
            <person name="Magnuson J."/>
            <person name="Mondo S."/>
            <person name="Nolan M."/>
            <person name="Ohm R."/>
            <person name="Pangilinan J."/>
            <person name="Park H.-J."/>
            <person name="Ramirez L."/>
            <person name="Alfaro M."/>
            <person name="Sun H."/>
            <person name="Tritt A."/>
            <person name="Yoshinaga Y."/>
            <person name="Zwiers L.-H."/>
            <person name="Turgeon B."/>
            <person name="Goodwin S."/>
            <person name="Spatafora J."/>
            <person name="Crous P."/>
            <person name="Grigoriev I."/>
        </authorList>
    </citation>
    <scope>NUCLEOTIDE SEQUENCE</scope>
    <source>
        <strain evidence="2">CBS 116005</strain>
    </source>
</reference>
<feature type="transmembrane region" description="Helical" evidence="1">
    <location>
        <begin position="618"/>
        <end position="637"/>
    </location>
</feature>
<dbReference type="AlphaFoldDB" id="A0A6G1KY91"/>
<sequence length="639" mass="73189">MVSQDSTWVEDLLLFLGVHAIYTYGTGASGLPSWDDLYWLVLDETTIPLYLQVFSLLGVCGCFAGGIVSRGHHLKVKEQEPLPQQRIDEQVLPPLLLTSRTTHSRLFPKKHAFSYSYLLVGVPVGIQGRISKVLSVDSQRPGWFNVDSEDYLERGYSHFTLAEKLKRYLHSQGVTDQDHAFAWLVTAPRLLGYSFNPVSFWYLYDSDTKLKYMILEVNNTFGERRMYLLRGGDMDAEDAELAEANGSKSAAKQIVFADTWKKDFHVSPFNSRKGSYSLRATDPLAEYEETGQVRIDNTIVMRSSKEHPKIVARIYSEGTPKDPTRISSLQAVRFILVWCWVGFATFPRIIWEATKLFFKRKLHVWYRPEVTATSIGRTYTEDERHLEAFFRAFLSNAVNEGSKPLRVIYEPAHNENTEVVLYSPAFTYEEDHKRTLIIKVLSPAFYSRFVHYQHAKDAFDHECLVQDERNRTATVERQELLSVLYGAFEDQQRIRLPSTIRQSAPEQIRWACMRQLRCPPAAISYSTSDTRPLKPAVTSAPSELDHFVLSQCSDAAIYRRITCKLFLAERFAFGLPVVLVAMDWLFRSCLILASLLYTDNDEHAVDVFRPRRLGREDIAGFAVTVLLANGLHVWSWVKG</sequence>
<proteinExistence type="predicted"/>
<dbReference type="EMBL" id="ML995888">
    <property type="protein sequence ID" value="KAF2765595.1"/>
    <property type="molecule type" value="Genomic_DNA"/>
</dbReference>
<evidence type="ECO:0000256" key="1">
    <source>
        <dbReference type="SAM" id="Phobius"/>
    </source>
</evidence>
<dbReference type="InterPro" id="IPR010775">
    <property type="entry name" value="DUF1365"/>
</dbReference>
<keyword evidence="1" id="KW-0812">Transmembrane</keyword>
<name>A0A6G1KY91_9PEZI</name>
<feature type="transmembrane region" description="Helical" evidence="1">
    <location>
        <begin position="49"/>
        <end position="68"/>
    </location>
</feature>
<dbReference type="Proteomes" id="UP000799436">
    <property type="component" value="Unassembled WGS sequence"/>
</dbReference>
<protein>
    <submittedName>
        <fullName evidence="2">DUF1365-domain-containing protein</fullName>
    </submittedName>
</protein>
<feature type="transmembrane region" description="Helical" evidence="1">
    <location>
        <begin position="331"/>
        <end position="351"/>
    </location>
</feature>
<keyword evidence="3" id="KW-1185">Reference proteome</keyword>
<dbReference type="PANTHER" id="PTHR33973">
    <property type="entry name" value="OS07G0153300 PROTEIN"/>
    <property type="match status" value="1"/>
</dbReference>